<protein>
    <submittedName>
        <fullName evidence="1">Glycerol-3-phosphatase</fullName>
    </submittedName>
</protein>
<dbReference type="InterPro" id="IPR023214">
    <property type="entry name" value="HAD_sf"/>
</dbReference>
<dbReference type="Gene3D" id="1.10.150.240">
    <property type="entry name" value="Putative phosphatase, domain 2"/>
    <property type="match status" value="1"/>
</dbReference>
<organism evidence="1 2">
    <name type="scientific">Phyllobacterium zundukense</name>
    <dbReference type="NCBI Taxonomy" id="1867719"/>
    <lineage>
        <taxon>Bacteria</taxon>
        <taxon>Pseudomonadati</taxon>
        <taxon>Pseudomonadota</taxon>
        <taxon>Alphaproteobacteria</taxon>
        <taxon>Hyphomicrobiales</taxon>
        <taxon>Phyllobacteriaceae</taxon>
        <taxon>Phyllobacterium</taxon>
    </lineage>
</organism>
<sequence length="243" mass="26037">MRHSPSLPRAKEDQRKKSIVPITSVFDKNYAAFLFDMDGTLLNSTLAAERVWARWAEQHGLDVKTFLPTMHGARAVDTVRRLGLPGVDPEEEAVKITEAEIIDVDGIVPLPGAVEFLNGLPSAKWAIVTSSPLELAKRRLAAAGIPVPANLVTAEDVKVGKPSPDCYLLAAQKLGVSAADCLVFEDAVPGILAGDAAGADVLVITATHTHAIETAHTTIRNYEGLDIHIDREGRPSLVKEVDA</sequence>
<dbReference type="OrthoDB" id="9800058at2"/>
<evidence type="ECO:0000313" key="2">
    <source>
        <dbReference type="Proteomes" id="UP000232163"/>
    </source>
</evidence>
<dbReference type="Gene3D" id="3.40.50.1000">
    <property type="entry name" value="HAD superfamily/HAD-like"/>
    <property type="match status" value="1"/>
</dbReference>
<dbReference type="SFLD" id="SFLDS00003">
    <property type="entry name" value="Haloacid_Dehalogenase"/>
    <property type="match status" value="1"/>
</dbReference>
<dbReference type="AlphaFoldDB" id="A0A2N9VXE4"/>
<dbReference type="InterPro" id="IPR051806">
    <property type="entry name" value="HAD-like_SPP"/>
</dbReference>
<dbReference type="GO" id="GO:0050308">
    <property type="term" value="F:sugar-phosphatase activity"/>
    <property type="evidence" value="ECO:0007669"/>
    <property type="project" value="TreeGrafter"/>
</dbReference>
<dbReference type="InterPro" id="IPR036412">
    <property type="entry name" value="HAD-like_sf"/>
</dbReference>
<dbReference type="InterPro" id="IPR023198">
    <property type="entry name" value="PGP-like_dom2"/>
</dbReference>
<dbReference type="NCBIfam" id="TIGR01509">
    <property type="entry name" value="HAD-SF-IA-v3"/>
    <property type="match status" value="1"/>
</dbReference>
<proteinExistence type="predicted"/>
<dbReference type="SFLD" id="SFLDG01129">
    <property type="entry name" value="C1.5:_HAD__Beta-PGM__Phosphata"/>
    <property type="match status" value="1"/>
</dbReference>
<name>A0A2N9VXE4_9HYPH</name>
<accession>A0A2N9VXE4</accession>
<dbReference type="InterPro" id="IPR006439">
    <property type="entry name" value="HAD-SF_hydro_IA"/>
</dbReference>
<gene>
    <name evidence="1" type="ORF">B5P45_14145</name>
</gene>
<reference evidence="1 2" key="1">
    <citation type="journal article" date="2017" name="Int J Environ Stud">
        <title>Does the Miocene-Pliocene relict legume Oxytropis triphylla form nitrogen-fixing nodules with a combination of bacterial strains?</title>
        <authorList>
            <person name="Safronova V."/>
            <person name="Belimov A."/>
            <person name="Sazanova A."/>
            <person name="Kuznetsova I."/>
            <person name="Popova J."/>
            <person name="Andronov E."/>
            <person name="Verkhozina A."/>
            <person name="Tikhonovich I."/>
        </authorList>
    </citation>
    <scope>NUCLEOTIDE SEQUENCE [LARGE SCALE GENOMIC DNA]</scope>
    <source>
        <strain evidence="1 2">Tri-38</strain>
    </source>
</reference>
<dbReference type="Pfam" id="PF00702">
    <property type="entry name" value="Hydrolase"/>
    <property type="match status" value="1"/>
</dbReference>
<dbReference type="PROSITE" id="PS01228">
    <property type="entry name" value="COF_1"/>
    <property type="match status" value="1"/>
</dbReference>
<evidence type="ECO:0000313" key="1">
    <source>
        <dbReference type="EMBL" id="PIO44162.1"/>
    </source>
</evidence>
<dbReference type="PANTHER" id="PTHR43481">
    <property type="entry name" value="FRUCTOSE-1-PHOSPHATE PHOSPHATASE"/>
    <property type="match status" value="1"/>
</dbReference>
<comment type="caution">
    <text evidence="1">The sequence shown here is derived from an EMBL/GenBank/DDBJ whole genome shotgun (WGS) entry which is preliminary data.</text>
</comment>
<dbReference type="CDD" id="cd07527">
    <property type="entry name" value="HAD_ScGPP-like"/>
    <property type="match status" value="1"/>
</dbReference>
<dbReference type="PANTHER" id="PTHR43481:SF4">
    <property type="entry name" value="GLYCEROL-1-PHOSPHATE PHOSPHOHYDROLASE 1-RELATED"/>
    <property type="match status" value="1"/>
</dbReference>
<keyword evidence="2" id="KW-1185">Reference proteome</keyword>
<dbReference type="SUPFAM" id="SSF56784">
    <property type="entry name" value="HAD-like"/>
    <property type="match status" value="1"/>
</dbReference>
<dbReference type="EMBL" id="MZMT01000034">
    <property type="protein sequence ID" value="PIO44162.1"/>
    <property type="molecule type" value="Genomic_DNA"/>
</dbReference>
<dbReference type="Proteomes" id="UP000232163">
    <property type="component" value="Unassembled WGS sequence"/>
</dbReference>